<dbReference type="InterPro" id="IPR005467">
    <property type="entry name" value="His_kinase_dom"/>
</dbReference>
<keyword evidence="4" id="KW-0597">Phosphoprotein</keyword>
<evidence type="ECO:0000259" key="9">
    <source>
        <dbReference type="PROSITE" id="PS50885"/>
    </source>
</evidence>
<dbReference type="SUPFAM" id="SSF55874">
    <property type="entry name" value="ATPase domain of HSP90 chaperone/DNA topoisomerase II/histidine kinase"/>
    <property type="match status" value="1"/>
</dbReference>
<dbReference type="PROSITE" id="PS50885">
    <property type="entry name" value="HAMP"/>
    <property type="match status" value="1"/>
</dbReference>
<sequence length="460" mass="50214">MWRWLTSLRMRLTILLVVAGVAGALIYAGVSRWPVPQVLHWLQTQESFSAHASSAGVYGGVLISLLVLLPLALWLAGVVMAPVSRLLRALEGAVASYRDGDFSFSIAVDRRDELGELIRMHNALGQTLREQRQHLVQRELLLDTVVQNTPVALVLTDAIGRVAYANIASRHLFNNGRSLQGMDFSQLLAAGPDALRQAVESGEDALLSVEMDGGEETFHLSQRAFRLQGRPHRLQLFRRMTRELSRQEVATWKRVIRVISHELNNSLAPISSLAHSGAELARRGDVARLPGVFATIGERANHLHGFIAGYASFAKLPAPRLAPVAWQPFLDALALHCRFHLLGEAPERPGVFDAVQVEQVLINLIKNAHEAGGDEDEVSLAITQAGRDLRIEVADRGPGMSETVLAQALLPFYSTKRAGTGLGLALAREITEAHGGRVLLANREGGGLRVTLVLPQTTPR</sequence>
<name>A0ABW0JTJ7_9GAMM</name>
<gene>
    <name evidence="10" type="ORF">ACFPK0_05125</name>
</gene>
<evidence type="ECO:0000313" key="11">
    <source>
        <dbReference type="Proteomes" id="UP001596018"/>
    </source>
</evidence>
<feature type="transmembrane region" description="Helical" evidence="7">
    <location>
        <begin position="12"/>
        <end position="35"/>
    </location>
</feature>
<evidence type="ECO:0000256" key="6">
    <source>
        <dbReference type="ARBA" id="ARBA00022777"/>
    </source>
</evidence>
<feature type="domain" description="HAMP" evidence="9">
    <location>
        <begin position="81"/>
        <end position="133"/>
    </location>
</feature>
<evidence type="ECO:0000256" key="3">
    <source>
        <dbReference type="ARBA" id="ARBA00012438"/>
    </source>
</evidence>
<comment type="subcellular location">
    <subcellularLocation>
        <location evidence="2">Membrane</location>
    </subcellularLocation>
</comment>
<dbReference type="SMART" id="SM00304">
    <property type="entry name" value="HAMP"/>
    <property type="match status" value="1"/>
</dbReference>
<dbReference type="Gene3D" id="3.30.565.10">
    <property type="entry name" value="Histidine kinase-like ATPase, C-terminal domain"/>
    <property type="match status" value="1"/>
</dbReference>
<dbReference type="PANTHER" id="PTHR43065">
    <property type="entry name" value="SENSOR HISTIDINE KINASE"/>
    <property type="match status" value="1"/>
</dbReference>
<reference evidence="11" key="1">
    <citation type="journal article" date="2019" name="Int. J. Syst. Evol. Microbiol.">
        <title>The Global Catalogue of Microorganisms (GCM) 10K type strain sequencing project: providing services to taxonomists for standard genome sequencing and annotation.</title>
        <authorList>
            <consortium name="The Broad Institute Genomics Platform"/>
            <consortium name="The Broad Institute Genome Sequencing Center for Infectious Disease"/>
            <person name="Wu L."/>
            <person name="Ma J."/>
        </authorList>
    </citation>
    <scope>NUCLEOTIDE SEQUENCE [LARGE SCALE GENOMIC DNA]</scope>
    <source>
        <strain evidence="11">KACC 12822</strain>
    </source>
</reference>
<comment type="caution">
    <text evidence="10">The sequence shown here is derived from an EMBL/GenBank/DDBJ whole genome shotgun (WGS) entry which is preliminary data.</text>
</comment>
<dbReference type="InterPro" id="IPR035965">
    <property type="entry name" value="PAS-like_dom_sf"/>
</dbReference>
<keyword evidence="5" id="KW-0808">Transferase</keyword>
<evidence type="ECO:0000256" key="1">
    <source>
        <dbReference type="ARBA" id="ARBA00000085"/>
    </source>
</evidence>
<keyword evidence="11" id="KW-1185">Reference proteome</keyword>
<dbReference type="EMBL" id="JBHSMM010000001">
    <property type="protein sequence ID" value="MFC5439397.1"/>
    <property type="molecule type" value="Genomic_DNA"/>
</dbReference>
<dbReference type="RefSeq" id="WP_056081162.1">
    <property type="nucleotide sequence ID" value="NZ_JALBWS010000014.1"/>
</dbReference>
<dbReference type="Pfam" id="PF00672">
    <property type="entry name" value="HAMP"/>
    <property type="match status" value="1"/>
</dbReference>
<comment type="catalytic activity">
    <reaction evidence="1">
        <text>ATP + protein L-histidine = ADP + protein N-phospho-L-histidine.</text>
        <dbReference type="EC" id="2.7.13.3"/>
    </reaction>
</comment>
<feature type="domain" description="Histidine kinase" evidence="8">
    <location>
        <begin position="353"/>
        <end position="458"/>
    </location>
</feature>
<keyword evidence="6 10" id="KW-0418">Kinase</keyword>
<protein>
    <recommendedName>
        <fullName evidence="3">histidine kinase</fullName>
        <ecNumber evidence="3">2.7.13.3</ecNumber>
    </recommendedName>
</protein>
<evidence type="ECO:0000259" key="8">
    <source>
        <dbReference type="PROSITE" id="PS50109"/>
    </source>
</evidence>
<dbReference type="SUPFAM" id="SSF47384">
    <property type="entry name" value="Homodimeric domain of signal transducing histidine kinase"/>
    <property type="match status" value="1"/>
</dbReference>
<evidence type="ECO:0000256" key="2">
    <source>
        <dbReference type="ARBA" id="ARBA00004370"/>
    </source>
</evidence>
<dbReference type="CDD" id="cd06225">
    <property type="entry name" value="HAMP"/>
    <property type="match status" value="1"/>
</dbReference>
<dbReference type="InterPro" id="IPR036890">
    <property type="entry name" value="HATPase_C_sf"/>
</dbReference>
<dbReference type="InterPro" id="IPR036097">
    <property type="entry name" value="HisK_dim/P_sf"/>
</dbReference>
<keyword evidence="7" id="KW-1133">Transmembrane helix</keyword>
<dbReference type="PANTHER" id="PTHR43065:SF51">
    <property type="entry name" value="HISTIDINE KINASE"/>
    <property type="match status" value="1"/>
</dbReference>
<feature type="transmembrane region" description="Helical" evidence="7">
    <location>
        <begin position="55"/>
        <end position="81"/>
    </location>
</feature>
<dbReference type="InterPro" id="IPR003594">
    <property type="entry name" value="HATPase_dom"/>
</dbReference>
<accession>A0ABW0JTJ7</accession>
<dbReference type="GO" id="GO:0016301">
    <property type="term" value="F:kinase activity"/>
    <property type="evidence" value="ECO:0007669"/>
    <property type="project" value="UniProtKB-KW"/>
</dbReference>
<dbReference type="InterPro" id="IPR004358">
    <property type="entry name" value="Sig_transdc_His_kin-like_C"/>
</dbReference>
<evidence type="ECO:0000313" key="10">
    <source>
        <dbReference type="EMBL" id="MFC5439397.1"/>
    </source>
</evidence>
<dbReference type="EC" id="2.7.13.3" evidence="3"/>
<organism evidence="10 11">
    <name type="scientific">Rhodanobacter ginsenosidimutans</name>
    <dbReference type="NCBI Taxonomy" id="490571"/>
    <lineage>
        <taxon>Bacteria</taxon>
        <taxon>Pseudomonadati</taxon>
        <taxon>Pseudomonadota</taxon>
        <taxon>Gammaproteobacteria</taxon>
        <taxon>Lysobacterales</taxon>
        <taxon>Rhodanobacteraceae</taxon>
        <taxon>Rhodanobacter</taxon>
    </lineage>
</organism>
<keyword evidence="7" id="KW-0472">Membrane</keyword>
<keyword evidence="7" id="KW-0812">Transmembrane</keyword>
<proteinExistence type="predicted"/>
<dbReference type="InterPro" id="IPR003660">
    <property type="entry name" value="HAMP_dom"/>
</dbReference>
<dbReference type="SUPFAM" id="SSF55785">
    <property type="entry name" value="PYP-like sensor domain (PAS domain)"/>
    <property type="match status" value="1"/>
</dbReference>
<evidence type="ECO:0000256" key="5">
    <source>
        <dbReference type="ARBA" id="ARBA00022679"/>
    </source>
</evidence>
<dbReference type="Proteomes" id="UP001596018">
    <property type="component" value="Unassembled WGS sequence"/>
</dbReference>
<dbReference type="PRINTS" id="PR00344">
    <property type="entry name" value="BCTRLSENSOR"/>
</dbReference>
<dbReference type="Gene3D" id="6.10.340.10">
    <property type="match status" value="1"/>
</dbReference>
<evidence type="ECO:0000256" key="4">
    <source>
        <dbReference type="ARBA" id="ARBA00022553"/>
    </source>
</evidence>
<dbReference type="CDD" id="cd00075">
    <property type="entry name" value="HATPase"/>
    <property type="match status" value="1"/>
</dbReference>
<dbReference type="Pfam" id="PF02518">
    <property type="entry name" value="HATPase_c"/>
    <property type="match status" value="1"/>
</dbReference>
<dbReference type="SMART" id="SM00387">
    <property type="entry name" value="HATPase_c"/>
    <property type="match status" value="1"/>
</dbReference>
<evidence type="ECO:0000256" key="7">
    <source>
        <dbReference type="SAM" id="Phobius"/>
    </source>
</evidence>
<dbReference type="PROSITE" id="PS50109">
    <property type="entry name" value="HIS_KIN"/>
    <property type="match status" value="1"/>
</dbReference>